<reference evidence="2" key="1">
    <citation type="submission" date="2016-01" db="EMBL/GenBank/DDBJ databases">
        <authorList>
            <person name="Mitreva M."/>
            <person name="Pepin K.H."/>
            <person name="Mihindukulasuriya K.A."/>
            <person name="Fulton R."/>
            <person name="Fronick C."/>
            <person name="O'Laughlin M."/>
            <person name="Miner T."/>
            <person name="Herter B."/>
            <person name="Rosa B.A."/>
            <person name="Cordes M."/>
            <person name="Tomlinson C."/>
            <person name="Wollam A."/>
            <person name="Palsikar V.B."/>
            <person name="Mardis E.R."/>
            <person name="Wilson R.K."/>
        </authorList>
    </citation>
    <scope>NUCLEOTIDE SEQUENCE [LARGE SCALE GENOMIC DNA]</scope>
    <source>
        <strain evidence="2">MJR7716</strain>
    </source>
</reference>
<dbReference type="PATRIC" id="fig|28128.5.peg.1489"/>
<dbReference type="STRING" id="28128.HMPREF3226_01455"/>
<name>A0A133Q7A5_9BACT</name>
<dbReference type="EMBL" id="LRQG01000106">
    <property type="protein sequence ID" value="KXA38755.1"/>
    <property type="molecule type" value="Genomic_DNA"/>
</dbReference>
<comment type="caution">
    <text evidence="1">The sequence shown here is derived from an EMBL/GenBank/DDBJ whole genome shotgun (WGS) entry which is preliminary data.</text>
</comment>
<dbReference type="RefSeq" id="WP_060940727.1">
    <property type="nucleotide sequence ID" value="NZ_KQ957253.1"/>
</dbReference>
<protein>
    <submittedName>
        <fullName evidence="1">Uncharacterized protein</fullName>
    </submittedName>
</protein>
<accession>A0A133Q7A5</accession>
<keyword evidence="2" id="KW-1185">Reference proteome</keyword>
<sequence>MIKEAYKFLIGNILLIHPFAHQYKGMMKEVFCTIQKKNTSSFSFGWLLYVSCASPSRFHEIGNTFVRTKVQLAKQSQVCNKGEISVFRENIKKRDREITKSCNQDIGTSKKYLLLR</sequence>
<dbReference type="AlphaFoldDB" id="A0A133Q7A5"/>
<evidence type="ECO:0000313" key="2">
    <source>
        <dbReference type="Proteomes" id="UP000070533"/>
    </source>
</evidence>
<gene>
    <name evidence="1" type="ORF">HMPREF3226_01455</name>
</gene>
<dbReference type="Proteomes" id="UP000070533">
    <property type="component" value="Unassembled WGS sequence"/>
</dbReference>
<proteinExistence type="predicted"/>
<organism evidence="1 2">
    <name type="scientific">Prevotella corporis</name>
    <dbReference type="NCBI Taxonomy" id="28128"/>
    <lineage>
        <taxon>Bacteria</taxon>
        <taxon>Pseudomonadati</taxon>
        <taxon>Bacteroidota</taxon>
        <taxon>Bacteroidia</taxon>
        <taxon>Bacteroidales</taxon>
        <taxon>Prevotellaceae</taxon>
        <taxon>Prevotella</taxon>
    </lineage>
</organism>
<evidence type="ECO:0000313" key="1">
    <source>
        <dbReference type="EMBL" id="KXA38755.1"/>
    </source>
</evidence>
<dbReference type="OrthoDB" id="1072279at2"/>